<reference evidence="2 3" key="1">
    <citation type="submission" date="2018-06" db="EMBL/GenBank/DDBJ databases">
        <title>Sphaerisporangium craniellae sp. nov., isolated from a marine sponge in the South China Sea.</title>
        <authorList>
            <person name="Li L."/>
        </authorList>
    </citation>
    <scope>NUCLEOTIDE SEQUENCE [LARGE SCALE GENOMIC DNA]</scope>
    <source>
        <strain evidence="2 3">LHW63015</strain>
    </source>
</reference>
<dbReference type="InterPro" id="IPR057744">
    <property type="entry name" value="OTAase-like"/>
</dbReference>
<dbReference type="PANTHER" id="PTHR43135">
    <property type="entry name" value="ALPHA-D-RIBOSE 1-METHYLPHOSPHONATE 5-TRIPHOSPHATE DIPHOSPHATASE"/>
    <property type="match status" value="1"/>
</dbReference>
<keyword evidence="2" id="KW-0378">Hydrolase</keyword>
<comment type="caution">
    <text evidence="2">The sequence shown here is derived from an EMBL/GenBank/DDBJ whole genome shotgun (WGS) entry which is preliminary data.</text>
</comment>
<dbReference type="AlphaFoldDB" id="A0A366M4Y0"/>
<dbReference type="InterPro" id="IPR032466">
    <property type="entry name" value="Metal_Hydrolase"/>
</dbReference>
<evidence type="ECO:0000313" key="2">
    <source>
        <dbReference type="EMBL" id="RBQ21087.1"/>
    </source>
</evidence>
<name>A0A366M4Y0_9ACTN</name>
<evidence type="ECO:0000259" key="1">
    <source>
        <dbReference type="Pfam" id="PF01979"/>
    </source>
</evidence>
<dbReference type="PANTHER" id="PTHR43135:SF3">
    <property type="entry name" value="ALPHA-D-RIBOSE 1-METHYLPHOSPHONATE 5-TRIPHOSPHATE DIPHOSPHATASE"/>
    <property type="match status" value="1"/>
</dbReference>
<gene>
    <name evidence="2" type="ORF">DP939_08540</name>
</gene>
<sequence length="420" mass="46183">MMTQIPSDRQFAVRGARVLDPASGEYYENASVVVADGRIVSVVDSPPADADVVDAGGLTLLPGLIDCHTHMLLRPEDQVWPPAILFKTQVYRVIEGVAASARALEIGFTSARDTDNEQVWHGDTALRDAINAGIIPGPRLEVASDGISITGGDMRIDDKVNPELHLPDVAGMVDSREELIKEVRRQIKIGADWVKIYATSTRKDVEPEELEPLHQFTVEDIAAVVAEAKRYRRDVAAHAYGKDGAQAAIRGGVRTLEHGPLLTEDDLQAMLEFGTFWVPTMQTYYKRQFTEFDRRFVKRHEGAFKRGLELGVKIAFGTDVGSFPHGEQIDEFELMVQYGMSPLDAIRSATVVAAEVLRKEGQIGTLAAGGHADLIAVDGDPVKDIEALKRVRFVMKGGLVHRDDVAAAEKTPEIRWQPSR</sequence>
<dbReference type="SUPFAM" id="SSF51338">
    <property type="entry name" value="Composite domain of metallo-dependent hydrolases"/>
    <property type="match status" value="1"/>
</dbReference>
<protein>
    <submittedName>
        <fullName evidence="2">Amidohydrolase family protein</fullName>
    </submittedName>
</protein>
<dbReference type="Pfam" id="PF01979">
    <property type="entry name" value="Amidohydro_1"/>
    <property type="match status" value="1"/>
</dbReference>
<dbReference type="Gene3D" id="2.30.40.10">
    <property type="entry name" value="Urease, subunit C, domain 1"/>
    <property type="match status" value="1"/>
</dbReference>
<accession>A0A366M4Y0</accession>
<dbReference type="Gene3D" id="3.20.20.140">
    <property type="entry name" value="Metal-dependent hydrolases"/>
    <property type="match status" value="1"/>
</dbReference>
<organism evidence="2 3">
    <name type="scientific">Spongiactinospora rosea</name>
    <dbReference type="NCBI Taxonomy" id="2248750"/>
    <lineage>
        <taxon>Bacteria</taxon>
        <taxon>Bacillati</taxon>
        <taxon>Actinomycetota</taxon>
        <taxon>Actinomycetes</taxon>
        <taxon>Streptosporangiales</taxon>
        <taxon>Streptosporangiaceae</taxon>
        <taxon>Spongiactinospora</taxon>
    </lineage>
</organism>
<dbReference type="InterPro" id="IPR011059">
    <property type="entry name" value="Metal-dep_hydrolase_composite"/>
</dbReference>
<dbReference type="RefSeq" id="WP_113980042.1">
    <property type="nucleotide sequence ID" value="NZ_QMEY01000002.1"/>
</dbReference>
<dbReference type="SUPFAM" id="SSF51556">
    <property type="entry name" value="Metallo-dependent hydrolases"/>
    <property type="match status" value="1"/>
</dbReference>
<proteinExistence type="predicted"/>
<dbReference type="GO" id="GO:0016810">
    <property type="term" value="F:hydrolase activity, acting on carbon-nitrogen (but not peptide) bonds"/>
    <property type="evidence" value="ECO:0007669"/>
    <property type="project" value="InterPro"/>
</dbReference>
<feature type="domain" description="Amidohydrolase-related" evidence="1">
    <location>
        <begin position="59"/>
        <end position="398"/>
    </location>
</feature>
<evidence type="ECO:0000313" key="3">
    <source>
        <dbReference type="Proteomes" id="UP000253303"/>
    </source>
</evidence>
<dbReference type="InterPro" id="IPR006680">
    <property type="entry name" value="Amidohydro-rel"/>
</dbReference>
<dbReference type="OrthoDB" id="3514520at2"/>
<dbReference type="EMBL" id="QMEY01000002">
    <property type="protein sequence ID" value="RBQ21087.1"/>
    <property type="molecule type" value="Genomic_DNA"/>
</dbReference>
<dbReference type="CDD" id="cd01299">
    <property type="entry name" value="Met_dep_hydrolase_A"/>
    <property type="match status" value="1"/>
</dbReference>
<keyword evidence="3" id="KW-1185">Reference proteome</keyword>
<dbReference type="Proteomes" id="UP000253303">
    <property type="component" value="Unassembled WGS sequence"/>
</dbReference>
<dbReference type="InterPro" id="IPR051781">
    <property type="entry name" value="Metallo-dep_Hydrolase"/>
</dbReference>